<dbReference type="SMART" id="SM00020">
    <property type="entry name" value="Tryp_SPc"/>
    <property type="match status" value="3"/>
</dbReference>
<evidence type="ECO:0000256" key="4">
    <source>
        <dbReference type="ARBA" id="ARBA00022825"/>
    </source>
</evidence>
<keyword evidence="6" id="KW-1015">Disulfide bond</keyword>
<dbReference type="PANTHER" id="PTHR24252:SF7">
    <property type="entry name" value="HYALIN"/>
    <property type="match status" value="1"/>
</dbReference>
<keyword evidence="4" id="KW-0720">Serine protease</keyword>
<dbReference type="InterPro" id="IPR001254">
    <property type="entry name" value="Trypsin_dom"/>
</dbReference>
<dbReference type="InterPro" id="IPR043504">
    <property type="entry name" value="Peptidase_S1_PA_chymotrypsin"/>
</dbReference>
<dbReference type="EnsemblMetazoa" id="PPAI000708-RA">
    <property type="protein sequence ID" value="PPAI000708-PA"/>
    <property type="gene ID" value="PPAI000708"/>
</dbReference>
<feature type="domain" description="Peptidase S1" evidence="8">
    <location>
        <begin position="533"/>
        <end position="769"/>
    </location>
</feature>
<keyword evidence="2" id="KW-0645">Protease</keyword>
<dbReference type="AlphaFoldDB" id="A0A1B0D036"/>
<protein>
    <recommendedName>
        <fullName evidence="8">Peptidase S1 domain-containing protein</fullName>
    </recommendedName>
</protein>
<accession>A0A1B0D036</accession>
<dbReference type="PROSITE" id="PS00135">
    <property type="entry name" value="TRYPSIN_SER"/>
    <property type="match status" value="2"/>
</dbReference>
<dbReference type="InterPro" id="IPR001314">
    <property type="entry name" value="Peptidase_S1A"/>
</dbReference>
<dbReference type="VEuPathDB" id="VectorBase:PPAPM1_004617"/>
<comment type="similarity">
    <text evidence="7">Belongs to the peptidase S1 family. CLIP subfamily.</text>
</comment>
<dbReference type="InterPro" id="IPR009003">
    <property type="entry name" value="Peptidase_S1_PA"/>
</dbReference>
<dbReference type="VEuPathDB" id="VectorBase:PPAPM1_002668"/>
<keyword evidence="5" id="KW-0735">Signal-anchor</keyword>
<reference evidence="9" key="1">
    <citation type="submission" date="2022-08" db="UniProtKB">
        <authorList>
            <consortium name="EnsemblMetazoa"/>
        </authorList>
    </citation>
    <scope>IDENTIFICATION</scope>
    <source>
        <strain evidence="9">Israel</strain>
    </source>
</reference>
<keyword evidence="3" id="KW-0378">Hydrolase</keyword>
<dbReference type="Gene3D" id="2.40.10.10">
    <property type="entry name" value="Trypsin-like serine proteases"/>
    <property type="match status" value="3"/>
</dbReference>
<evidence type="ECO:0000256" key="2">
    <source>
        <dbReference type="ARBA" id="ARBA00022670"/>
    </source>
</evidence>
<feature type="domain" description="Peptidase S1" evidence="8">
    <location>
        <begin position="10"/>
        <end position="241"/>
    </location>
</feature>
<evidence type="ECO:0000256" key="3">
    <source>
        <dbReference type="ARBA" id="ARBA00022801"/>
    </source>
</evidence>
<proteinExistence type="inferred from homology"/>
<evidence type="ECO:0000256" key="1">
    <source>
        <dbReference type="ARBA" id="ARBA00004606"/>
    </source>
</evidence>
<evidence type="ECO:0000313" key="10">
    <source>
        <dbReference type="Proteomes" id="UP000092462"/>
    </source>
</evidence>
<dbReference type="CDD" id="cd00190">
    <property type="entry name" value="Tryp_SPc"/>
    <property type="match status" value="3"/>
</dbReference>
<evidence type="ECO:0000256" key="5">
    <source>
        <dbReference type="ARBA" id="ARBA00022968"/>
    </source>
</evidence>
<dbReference type="EMBL" id="AJVK01009807">
    <property type="status" value="NOT_ANNOTATED_CDS"/>
    <property type="molecule type" value="Genomic_DNA"/>
</dbReference>
<dbReference type="Pfam" id="PF00089">
    <property type="entry name" value="Trypsin"/>
    <property type="match status" value="3"/>
</dbReference>
<dbReference type="FunFam" id="2.40.10.10:FF:000006">
    <property type="entry name" value="Serine proteinase stubble"/>
    <property type="match status" value="2"/>
</dbReference>
<feature type="domain" description="Peptidase S1" evidence="8">
    <location>
        <begin position="293"/>
        <end position="520"/>
    </location>
</feature>
<evidence type="ECO:0000256" key="7">
    <source>
        <dbReference type="ARBA" id="ARBA00024195"/>
    </source>
</evidence>
<name>A0A1B0D036_PHLPP</name>
<evidence type="ECO:0000259" key="8">
    <source>
        <dbReference type="PROSITE" id="PS50240"/>
    </source>
</evidence>
<dbReference type="GO" id="GO:0006508">
    <property type="term" value="P:proteolysis"/>
    <property type="evidence" value="ECO:0007669"/>
    <property type="project" value="UniProtKB-KW"/>
</dbReference>
<dbReference type="PROSITE" id="PS00134">
    <property type="entry name" value="TRYPSIN_HIS"/>
    <property type="match status" value="2"/>
</dbReference>
<dbReference type="PROSITE" id="PS50240">
    <property type="entry name" value="TRYPSIN_DOM"/>
    <property type="match status" value="3"/>
</dbReference>
<dbReference type="GO" id="GO:0004252">
    <property type="term" value="F:serine-type endopeptidase activity"/>
    <property type="evidence" value="ECO:0007669"/>
    <property type="project" value="InterPro"/>
</dbReference>
<dbReference type="InterPro" id="IPR033116">
    <property type="entry name" value="TRYPSIN_SER"/>
</dbReference>
<dbReference type="FunFam" id="2.40.10.10:FF:000068">
    <property type="entry name" value="transmembrane protease serine 2"/>
    <property type="match status" value="1"/>
</dbReference>
<comment type="subcellular location">
    <subcellularLocation>
        <location evidence="1">Membrane</location>
        <topology evidence="1">Single-pass type II membrane protein</topology>
    </subcellularLocation>
</comment>
<dbReference type="PRINTS" id="PR00722">
    <property type="entry name" value="CHYMOTRYPSIN"/>
</dbReference>
<keyword evidence="10" id="KW-1185">Reference proteome</keyword>
<keyword evidence="5" id="KW-0812">Transmembrane</keyword>
<evidence type="ECO:0000313" key="9">
    <source>
        <dbReference type="EnsemblMetazoa" id="PPAI000708-PA"/>
    </source>
</evidence>
<sequence length="776" mass="86386">CGVRGRSDRIVGGREAIPHNFPWLVGLYTQEKLYCGATVISRSHLLTAAHCVDGIEPSEIRVFLGGHNLTSDYTEQRRVRKIMQHEYFDIFTFNNDIAIIEMDKPVKYGPTIQPACLPDPSVTDYTGSLTIIAGWGRIAEKQETSSVLRSVIVPVWSMEQCRDAGYGRKRITNNMMCAGYHDGRRDACQGDSGGAMNMEGSSGSMEVIGVVSWGRGCARPNLPGIYTRVVNYLPWIRKQMKNTCTCRPRKGTRNDVLETMIEAAFGDDEEDDSENSLKHCNCECGTTNEEIRIVGGRPTGVNQFPWVARLVYNGQFHCGASLVSEDYVVTAAHCVRRLQRSKIRVILGDHDQFITTETPAIMRAVSAIIRHRNFDANTYNHDIALLRLRKKVIFGKTIRPVCLPKEASDPAGSIGTVIGWGRTSEGGTLPGTLQQVRVPILTLSQCRNMKYRASRITSNMLCAGKGPPSGQGIGGDSCQVIPGKYDVYNHKSVHHVEFKKNLFGYGANRAPAHDTPPSSCKCRCGERNDASRIVGGQAAGVNEFPWMARLSYFNRFYCGGMLINDRYVLTAAHCVKGFMWFMIRVTFGEHDRCNETFRPETRFVLRAIVNDFSFTNFNNDIALLRLNDRVPITDFIRPICLPSPKASDASYIGRKAIATGWGTLKEEGKPSCILQEVEVPVISNDRCVSETNYTKKMITDNMLCAGYPGVGQKDSCQGDSGGPLAMQREDKRYELIGIVSWGNGCARPNYPGVYTRVTRFVEWIRANSYDGCFCNE</sequence>
<organism evidence="9 10">
    <name type="scientific">Phlebotomus papatasi</name>
    <name type="common">Sandfly</name>
    <dbReference type="NCBI Taxonomy" id="29031"/>
    <lineage>
        <taxon>Eukaryota</taxon>
        <taxon>Metazoa</taxon>
        <taxon>Ecdysozoa</taxon>
        <taxon>Arthropoda</taxon>
        <taxon>Hexapoda</taxon>
        <taxon>Insecta</taxon>
        <taxon>Pterygota</taxon>
        <taxon>Neoptera</taxon>
        <taxon>Endopterygota</taxon>
        <taxon>Diptera</taxon>
        <taxon>Nematocera</taxon>
        <taxon>Psychodoidea</taxon>
        <taxon>Psychodidae</taxon>
        <taxon>Phlebotomus</taxon>
        <taxon>Phlebotomus</taxon>
    </lineage>
</organism>
<dbReference type="VEuPathDB" id="VectorBase:PPAI000708"/>
<dbReference type="SUPFAM" id="SSF50494">
    <property type="entry name" value="Trypsin-like serine proteases"/>
    <property type="match status" value="3"/>
</dbReference>
<dbReference type="Proteomes" id="UP000092462">
    <property type="component" value="Unassembled WGS sequence"/>
</dbReference>
<evidence type="ECO:0000256" key="6">
    <source>
        <dbReference type="ARBA" id="ARBA00023157"/>
    </source>
</evidence>
<dbReference type="InterPro" id="IPR018114">
    <property type="entry name" value="TRYPSIN_HIS"/>
</dbReference>
<dbReference type="PANTHER" id="PTHR24252">
    <property type="entry name" value="ACROSIN-RELATED"/>
    <property type="match status" value="1"/>
</dbReference>
<dbReference type="GO" id="GO:0016020">
    <property type="term" value="C:membrane"/>
    <property type="evidence" value="ECO:0007669"/>
    <property type="project" value="UniProtKB-SubCell"/>
</dbReference>